<accession>G9AFH3</accession>
<evidence type="ECO:0000313" key="1">
    <source>
        <dbReference type="EMBL" id="CCE99805.1"/>
    </source>
</evidence>
<keyword evidence="1" id="KW-0614">Plasmid</keyword>
<name>G9AFH3_SINF1</name>
<dbReference type="Proteomes" id="UP000007735">
    <property type="component" value="Plasmid pSfHH103e"/>
</dbReference>
<geneLocation type="plasmid" evidence="1 2">
    <name>pSfHH103e</name>
</geneLocation>
<organism evidence="1 2">
    <name type="scientific">Sinorhizobium fredii (strain HH103)</name>
    <dbReference type="NCBI Taxonomy" id="1117943"/>
    <lineage>
        <taxon>Bacteria</taxon>
        <taxon>Pseudomonadati</taxon>
        <taxon>Pseudomonadota</taxon>
        <taxon>Alphaproteobacteria</taxon>
        <taxon>Hyphomicrobiales</taxon>
        <taxon>Rhizobiaceae</taxon>
        <taxon>Sinorhizobium/Ensifer group</taxon>
        <taxon>Sinorhizobium</taxon>
    </lineage>
</organism>
<dbReference type="KEGG" id="sfh:SFHH103_05340"/>
<dbReference type="AlphaFoldDB" id="G9AFH3"/>
<gene>
    <name evidence="1" type="ordered locus">SFHH103_05340</name>
</gene>
<proteinExistence type="predicted"/>
<evidence type="ECO:0000313" key="2">
    <source>
        <dbReference type="Proteomes" id="UP000007735"/>
    </source>
</evidence>
<sequence>MRAYSVARPDAQRSLQHFELLHVFIPRSATI</sequence>
<dbReference type="EMBL" id="HE616899">
    <property type="protein sequence ID" value="CCE99805.1"/>
    <property type="molecule type" value="Genomic_DNA"/>
</dbReference>
<reference evidence="1 2" key="1">
    <citation type="journal article" date="2012" name="J. Bacteriol.">
        <title>Genome sequence of the soybean symbiont Sinorhizobium fredii HH103.</title>
        <authorList>
            <person name="Weidner S."/>
            <person name="Becker A."/>
            <person name="Bonilla I."/>
            <person name="Jaenicke S."/>
            <person name="Lloret J."/>
            <person name="Margaret I."/>
            <person name="Puhler A."/>
            <person name="Ruiz-Sainz J.E."/>
            <person name="Schneiker-Bekel S."/>
            <person name="Szczepanowski R."/>
            <person name="Vinardell J.M."/>
            <person name="Zehner S."/>
            <person name="Gottfert M."/>
        </authorList>
    </citation>
    <scope>NUCLEOTIDE SEQUENCE [LARGE SCALE GENOMIC DNA]</scope>
    <source>
        <strain evidence="1 2">HH103</strain>
        <plasmid evidence="2">pSfHH103e</plasmid>
    </source>
</reference>
<protein>
    <submittedName>
        <fullName evidence="1">No similarity</fullName>
    </submittedName>
</protein>
<dbReference type="HOGENOM" id="CLU_3398117_0_0_5"/>